<evidence type="ECO:0000256" key="5">
    <source>
        <dbReference type="ARBA" id="ARBA00022723"/>
    </source>
</evidence>
<dbReference type="InterPro" id="IPR015422">
    <property type="entry name" value="PyrdxlP-dep_Trfase_small"/>
</dbReference>
<dbReference type="Pfam" id="PF00266">
    <property type="entry name" value="Aminotran_5"/>
    <property type="match status" value="1"/>
</dbReference>
<dbReference type="VEuPathDB" id="FungiDB:AeMF1_013320"/>
<dbReference type="EC" id="2.8.1.7" evidence="3"/>
<keyword evidence="12" id="KW-1185">Reference proteome</keyword>
<dbReference type="InterPro" id="IPR015424">
    <property type="entry name" value="PyrdxlP-dep_Trfase"/>
</dbReference>
<dbReference type="GO" id="GO:0031071">
    <property type="term" value="F:cysteine desulfurase activity"/>
    <property type="evidence" value="ECO:0007669"/>
    <property type="project" value="UniProtKB-EC"/>
</dbReference>
<proteinExistence type="inferred from homology"/>
<dbReference type="Gene3D" id="1.10.260.50">
    <property type="match status" value="1"/>
</dbReference>
<dbReference type="PIRSF" id="PIRSF005572">
    <property type="entry name" value="NifS"/>
    <property type="match status" value="1"/>
</dbReference>
<dbReference type="SUPFAM" id="SSF53383">
    <property type="entry name" value="PLP-dependent transferases"/>
    <property type="match status" value="1"/>
</dbReference>
<dbReference type="EMBL" id="VJMJ01000335">
    <property type="protein sequence ID" value="KAF0722444.1"/>
    <property type="molecule type" value="Genomic_DNA"/>
</dbReference>
<dbReference type="InterPro" id="IPR016454">
    <property type="entry name" value="Cysteine_dSase"/>
</dbReference>
<dbReference type="Gene3D" id="3.90.1150.10">
    <property type="entry name" value="Aspartate Aminotransferase, domain 1"/>
    <property type="match status" value="1"/>
</dbReference>
<reference evidence="11 12" key="1">
    <citation type="submission" date="2019-07" db="EMBL/GenBank/DDBJ databases">
        <title>Genomics analysis of Aphanomyces spp. identifies a new class of oomycete effector associated with host adaptation.</title>
        <authorList>
            <person name="Gaulin E."/>
        </authorList>
    </citation>
    <scope>NUCLEOTIDE SEQUENCE [LARGE SCALE GENOMIC DNA]</scope>
    <source>
        <strain evidence="11 12">ATCC 201684</strain>
    </source>
</reference>
<dbReference type="InterPro" id="IPR015421">
    <property type="entry name" value="PyrdxlP-dep_Trfase_major"/>
</dbReference>
<name>A0A6G0W5U4_9STRA</name>
<dbReference type="PROSITE" id="PS00595">
    <property type="entry name" value="AA_TRANSFER_CLASS_5"/>
    <property type="match status" value="1"/>
</dbReference>
<evidence type="ECO:0000256" key="6">
    <source>
        <dbReference type="ARBA" id="ARBA00022898"/>
    </source>
</evidence>
<evidence type="ECO:0000256" key="8">
    <source>
        <dbReference type="ARBA" id="ARBA00023014"/>
    </source>
</evidence>
<evidence type="ECO:0000256" key="7">
    <source>
        <dbReference type="ARBA" id="ARBA00023004"/>
    </source>
</evidence>
<evidence type="ECO:0000256" key="2">
    <source>
        <dbReference type="ARBA" id="ARBA00006490"/>
    </source>
</evidence>
<evidence type="ECO:0000256" key="4">
    <source>
        <dbReference type="ARBA" id="ARBA00022679"/>
    </source>
</evidence>
<keyword evidence="4" id="KW-0808">Transferase</keyword>
<comment type="similarity">
    <text evidence="2">Belongs to the class-V pyridoxal-phosphate-dependent aminotransferase family. NifS/IscS subfamily.</text>
</comment>
<sequence length="399" mass="42635">MAIYLDYNATTPVAKEVVDALVPCLSENYGNPSSSYDLGRRAKAALDDSRASVGTLLHAPPSSIVFMSGGTETINYVLKGMLTSKPYQRHIVTSVVEHVAVLATCRFLQAVHGFDVTYVPVDSDGRVSVDAVVAAIQPSTCLVTIMHANNEVGTMQPLAAIATAARARHEALCANQQDVYDPVLIHTDASQSVGKVPVHVDELHVDFLTVAGHKLYAPKGVGALYIRPGTRPLQKLMHGASHEQDLRAGTENIPYAVALGRACQLAEHGLAHGLQKQLESLRRRLLDRLESLLPDVDKRVNGAADNSLPNTLNISFRNIVAPNVLQAVQDRVAASAGSACHSHTTTASYVLQAMDIPLDYAYGTFRLSVGKYTTEDEVDSAADVLAGAIKTALASPRAT</sequence>
<evidence type="ECO:0000256" key="1">
    <source>
        <dbReference type="ARBA" id="ARBA00001933"/>
    </source>
</evidence>
<keyword evidence="5" id="KW-0479">Metal-binding</keyword>
<keyword evidence="7" id="KW-0408">Iron</keyword>
<dbReference type="InterPro" id="IPR020578">
    <property type="entry name" value="Aminotrans_V_PyrdxlP_BS"/>
</dbReference>
<keyword evidence="6" id="KW-0663">Pyridoxal phosphate</keyword>
<evidence type="ECO:0000259" key="10">
    <source>
        <dbReference type="Pfam" id="PF00266"/>
    </source>
</evidence>
<dbReference type="PANTHER" id="PTHR11601">
    <property type="entry name" value="CYSTEINE DESULFURYLASE FAMILY MEMBER"/>
    <property type="match status" value="1"/>
</dbReference>
<accession>A0A6G0W5U4</accession>
<keyword evidence="8" id="KW-0411">Iron-sulfur</keyword>
<protein>
    <recommendedName>
        <fullName evidence="3">cysteine desulfurase</fullName>
        <ecNumber evidence="3">2.8.1.7</ecNumber>
    </recommendedName>
</protein>
<dbReference type="InterPro" id="IPR000192">
    <property type="entry name" value="Aminotrans_V_dom"/>
</dbReference>
<dbReference type="GO" id="GO:0046872">
    <property type="term" value="F:metal ion binding"/>
    <property type="evidence" value="ECO:0007669"/>
    <property type="project" value="UniProtKB-KW"/>
</dbReference>
<evidence type="ECO:0000313" key="12">
    <source>
        <dbReference type="Proteomes" id="UP000481153"/>
    </source>
</evidence>
<organism evidence="11 12">
    <name type="scientific">Aphanomyces euteiches</name>
    <dbReference type="NCBI Taxonomy" id="100861"/>
    <lineage>
        <taxon>Eukaryota</taxon>
        <taxon>Sar</taxon>
        <taxon>Stramenopiles</taxon>
        <taxon>Oomycota</taxon>
        <taxon>Saprolegniomycetes</taxon>
        <taxon>Saprolegniales</taxon>
        <taxon>Verrucalvaceae</taxon>
        <taxon>Aphanomyces</taxon>
    </lineage>
</organism>
<evidence type="ECO:0000256" key="9">
    <source>
        <dbReference type="RuleBase" id="RU004504"/>
    </source>
</evidence>
<dbReference type="Proteomes" id="UP000481153">
    <property type="component" value="Unassembled WGS sequence"/>
</dbReference>
<evidence type="ECO:0000256" key="3">
    <source>
        <dbReference type="ARBA" id="ARBA00012239"/>
    </source>
</evidence>
<feature type="domain" description="Aminotransferase class V" evidence="10">
    <location>
        <begin position="3"/>
        <end position="379"/>
    </location>
</feature>
<dbReference type="Gene3D" id="3.40.640.10">
    <property type="entry name" value="Type I PLP-dependent aspartate aminotransferase-like (Major domain)"/>
    <property type="match status" value="1"/>
</dbReference>
<comment type="caution">
    <text evidence="11">The sequence shown here is derived from an EMBL/GenBank/DDBJ whole genome shotgun (WGS) entry which is preliminary data.</text>
</comment>
<evidence type="ECO:0000313" key="11">
    <source>
        <dbReference type="EMBL" id="KAF0722444.1"/>
    </source>
</evidence>
<dbReference type="AlphaFoldDB" id="A0A6G0W5U4"/>
<gene>
    <name evidence="11" type="ORF">Ae201684_018446</name>
</gene>
<dbReference type="GO" id="GO:0051536">
    <property type="term" value="F:iron-sulfur cluster binding"/>
    <property type="evidence" value="ECO:0007669"/>
    <property type="project" value="UniProtKB-KW"/>
</dbReference>
<dbReference type="PANTHER" id="PTHR11601:SF34">
    <property type="entry name" value="CYSTEINE DESULFURASE"/>
    <property type="match status" value="1"/>
</dbReference>
<comment type="cofactor">
    <cofactor evidence="1 9">
        <name>pyridoxal 5'-phosphate</name>
        <dbReference type="ChEBI" id="CHEBI:597326"/>
    </cofactor>
</comment>